<dbReference type="EMBL" id="CP051167">
    <property type="protein sequence ID" value="QIZ69679.1"/>
    <property type="molecule type" value="Genomic_DNA"/>
</dbReference>
<sequence>MFLTGVEHWQKTIASIAVQFLFKKNIFGFDRGHSLELQTGLENFENFDTFTRPHRPIRERGDRRDRPPASEIARPRPRFVK</sequence>
<dbReference type="Proteomes" id="UP000500857">
    <property type="component" value="Chromosome"/>
</dbReference>
<feature type="region of interest" description="Disordered" evidence="1">
    <location>
        <begin position="52"/>
        <end position="81"/>
    </location>
</feature>
<reference evidence="2 3" key="1">
    <citation type="submission" date="2020-04" db="EMBL/GenBank/DDBJ databases">
        <authorList>
            <person name="Basu S."/>
            <person name="Maruthanayagam V."/>
            <person name="Chakraborty S."/>
            <person name="Pramanik A."/>
            <person name="Mukherjee J."/>
            <person name="Brink B."/>
        </authorList>
    </citation>
    <scope>NUCLEOTIDE SEQUENCE [LARGE SCALE GENOMIC DNA]</scope>
    <source>
        <strain evidence="2 3">AP17</strain>
    </source>
</reference>
<accession>A0A6H1TWG5</accession>
<dbReference type="KEGG" id="oxy:HCG48_03030"/>
<dbReference type="AlphaFoldDB" id="A0A6H1TWG5"/>
<protein>
    <submittedName>
        <fullName evidence="2">Uncharacterized protein</fullName>
    </submittedName>
</protein>
<evidence type="ECO:0000313" key="3">
    <source>
        <dbReference type="Proteomes" id="UP000500857"/>
    </source>
</evidence>
<proteinExistence type="predicted"/>
<feature type="compositionally biased region" description="Basic and acidic residues" evidence="1">
    <location>
        <begin position="56"/>
        <end position="68"/>
    </location>
</feature>
<evidence type="ECO:0000256" key="1">
    <source>
        <dbReference type="SAM" id="MobiDB-lite"/>
    </source>
</evidence>
<dbReference type="RefSeq" id="WP_168567836.1">
    <property type="nucleotide sequence ID" value="NZ_CP051167.1"/>
</dbReference>
<organism evidence="2 3">
    <name type="scientific">Oxynema aestuarii AP17</name>
    <dbReference type="NCBI Taxonomy" id="2064643"/>
    <lineage>
        <taxon>Bacteria</taxon>
        <taxon>Bacillati</taxon>
        <taxon>Cyanobacteriota</taxon>
        <taxon>Cyanophyceae</taxon>
        <taxon>Oscillatoriophycideae</taxon>
        <taxon>Oscillatoriales</taxon>
        <taxon>Oscillatoriaceae</taxon>
        <taxon>Oxynema</taxon>
        <taxon>Oxynema aestuarii</taxon>
    </lineage>
</organism>
<evidence type="ECO:0000313" key="2">
    <source>
        <dbReference type="EMBL" id="QIZ69679.1"/>
    </source>
</evidence>
<gene>
    <name evidence="2" type="ORF">HCG48_03030</name>
</gene>
<keyword evidence="3" id="KW-1185">Reference proteome</keyword>
<name>A0A6H1TWG5_9CYAN</name>